<evidence type="ECO:0000259" key="1">
    <source>
        <dbReference type="PROSITE" id="PS50280"/>
    </source>
</evidence>
<gene>
    <name evidence="2" type="ORF">INT43_002589</name>
</gene>
<dbReference type="InterPro" id="IPR050869">
    <property type="entry name" value="H3K4_H4K5_MeTrfase"/>
</dbReference>
<sequence length="411" mass="47060">MHRTNTLKVTSISGRGRAYCATRHITKGTTVLISEPIATVVSQEWLPETCLWCFHCSYPRRNKVKAILTQDNKRKLPSETAGFCSETCKNLAITNHRCEEWDTVVNAYIAIDDEYRLREQHEGLATPATSEVDSNDYFGGNVTRQGQQAGNTIDLNDEAQAEGWIDTVWDMAVNSPAFLASKNSILPDTYKADMCKLIASCLIRKHHCDTADNDNLHIQSYSSLMQMQYNEISRFQSHFKKMILTDELAHELAKDMKIPTHAGQDFDTAIQYVPEEILADIEMYIFFASAFEKSKTPIEWAYDHRLFRQVLYREMSNSFGIWDPPEGSEPELLGWALHPVAVYFNHSCAPNIRKFRQGRNMVFIADQDIEDGQELCIAYGSVEEKVQARRARLSEHYSFWCQCTRCCQEST</sequence>
<dbReference type="InterPro" id="IPR001214">
    <property type="entry name" value="SET_dom"/>
</dbReference>
<dbReference type="CDD" id="cd20071">
    <property type="entry name" value="SET_SMYD"/>
    <property type="match status" value="1"/>
</dbReference>
<comment type="caution">
    <text evidence="2">The sequence shown here is derived from an EMBL/GenBank/DDBJ whole genome shotgun (WGS) entry which is preliminary data.</text>
</comment>
<dbReference type="AlphaFoldDB" id="A0A8H7Q7G7"/>
<dbReference type="Gene3D" id="2.170.270.10">
    <property type="entry name" value="SET domain"/>
    <property type="match status" value="2"/>
</dbReference>
<name>A0A8H7Q7G7_MORIS</name>
<organism evidence="2 3">
    <name type="scientific">Mortierella isabellina</name>
    <name type="common">Filamentous fungus</name>
    <name type="synonym">Umbelopsis isabellina</name>
    <dbReference type="NCBI Taxonomy" id="91625"/>
    <lineage>
        <taxon>Eukaryota</taxon>
        <taxon>Fungi</taxon>
        <taxon>Fungi incertae sedis</taxon>
        <taxon>Mucoromycota</taxon>
        <taxon>Mucoromycotina</taxon>
        <taxon>Umbelopsidomycetes</taxon>
        <taxon>Umbelopsidales</taxon>
        <taxon>Umbelopsidaceae</taxon>
        <taxon>Umbelopsis</taxon>
    </lineage>
</organism>
<dbReference type="OrthoDB" id="1028014at2759"/>
<dbReference type="PANTHER" id="PTHR12197">
    <property type="entry name" value="HISTONE-LYSINE N-METHYLTRANSFERASE SMYD"/>
    <property type="match status" value="1"/>
</dbReference>
<dbReference type="SUPFAM" id="SSF82199">
    <property type="entry name" value="SET domain"/>
    <property type="match status" value="2"/>
</dbReference>
<keyword evidence="3" id="KW-1185">Reference proteome</keyword>
<dbReference type="Proteomes" id="UP000654370">
    <property type="component" value="Unassembled WGS sequence"/>
</dbReference>
<evidence type="ECO:0000313" key="3">
    <source>
        <dbReference type="Proteomes" id="UP000654370"/>
    </source>
</evidence>
<proteinExistence type="predicted"/>
<dbReference type="PANTHER" id="PTHR12197:SF294">
    <property type="entry name" value="POTENTIAL PROTEIN LYSINE METHYLTRANSFERASE SET6"/>
    <property type="match status" value="1"/>
</dbReference>
<evidence type="ECO:0000313" key="2">
    <source>
        <dbReference type="EMBL" id="KAG2186151.1"/>
    </source>
</evidence>
<dbReference type="Gene3D" id="6.10.140.2220">
    <property type="match status" value="1"/>
</dbReference>
<dbReference type="PROSITE" id="PS50280">
    <property type="entry name" value="SET"/>
    <property type="match status" value="1"/>
</dbReference>
<dbReference type="EMBL" id="JAEPQZ010000001">
    <property type="protein sequence ID" value="KAG2186151.1"/>
    <property type="molecule type" value="Genomic_DNA"/>
</dbReference>
<accession>A0A8H7Q7G7</accession>
<dbReference type="GO" id="GO:0005634">
    <property type="term" value="C:nucleus"/>
    <property type="evidence" value="ECO:0007669"/>
    <property type="project" value="TreeGrafter"/>
</dbReference>
<reference evidence="2" key="1">
    <citation type="submission" date="2020-12" db="EMBL/GenBank/DDBJ databases">
        <title>Metabolic potential, ecology and presence of endohyphal bacteria is reflected in genomic diversity of Mucoromycotina.</title>
        <authorList>
            <person name="Muszewska A."/>
            <person name="Okrasinska A."/>
            <person name="Steczkiewicz K."/>
            <person name="Drgas O."/>
            <person name="Orlowska M."/>
            <person name="Perlinska-Lenart U."/>
            <person name="Aleksandrzak-Piekarczyk T."/>
            <person name="Szatraj K."/>
            <person name="Zielenkiewicz U."/>
            <person name="Pilsyk S."/>
            <person name="Malc E."/>
            <person name="Mieczkowski P."/>
            <person name="Kruszewska J.S."/>
            <person name="Biernat P."/>
            <person name="Pawlowska J."/>
        </authorList>
    </citation>
    <scope>NUCLEOTIDE SEQUENCE</scope>
    <source>
        <strain evidence="2">WA0000067209</strain>
    </source>
</reference>
<dbReference type="Pfam" id="PF00856">
    <property type="entry name" value="SET"/>
    <property type="match status" value="1"/>
</dbReference>
<feature type="domain" description="SET" evidence="1">
    <location>
        <begin position="5"/>
        <end position="380"/>
    </location>
</feature>
<dbReference type="InterPro" id="IPR046341">
    <property type="entry name" value="SET_dom_sf"/>
</dbReference>
<protein>
    <recommendedName>
        <fullName evidence="1">SET domain-containing protein</fullName>
    </recommendedName>
</protein>